<keyword evidence="1 2" id="KW-0732">Signal</keyword>
<dbReference type="OrthoDB" id="1288696at2"/>
<feature type="chain" id="PRO_5011684160" evidence="2">
    <location>
        <begin position="19"/>
        <end position="341"/>
    </location>
</feature>
<dbReference type="AlphaFoldDB" id="A0A1G8ZVM2"/>
<accession>A0A1G8ZVM2</accession>
<dbReference type="InterPro" id="IPR026444">
    <property type="entry name" value="Secre_tail"/>
</dbReference>
<sequence>MKKTILSFVILSAIYSNAQIIESNDFTAYTNGAVGTSVTGSVAGQGGFYTVGGTNLDYRILNDGVAHGRVFQLTGPANATDNHFMWKNGLPTAWSAREAGNDILEIEFDYYTGPITLSQNSIRLNVYNADLSKILAGFIIAQDSKIISGLAYYSDDQGTGTYQYSLGPESNPDLVLPINTWVRLGMSFKKSDGKVIWKGPGFDSYTNGTTAGLDPAEIDFIATAIYEEGAENTVASTARFDNYVVRAVATDMLLLSVDQIENDVENVAVYPNPVSDIINVSVKNHNIAQVSVSDMNGRIVKTNKFENRSDVKMDVSDLSAGIYIIDIVSENTHTIKKIVKK</sequence>
<dbReference type="EMBL" id="FNEZ01000004">
    <property type="protein sequence ID" value="SDK19041.1"/>
    <property type="molecule type" value="Genomic_DNA"/>
</dbReference>
<dbReference type="STRING" id="1128970.SAMN04487935_2759"/>
<protein>
    <submittedName>
        <fullName evidence="4">Por secretion system C-terminal sorting domain-containing protein</fullName>
    </submittedName>
</protein>
<proteinExistence type="predicted"/>
<evidence type="ECO:0000259" key="3">
    <source>
        <dbReference type="Pfam" id="PF18962"/>
    </source>
</evidence>
<name>A0A1G8ZVM2_9FLAO</name>
<gene>
    <name evidence="4" type="ORF">SAMN04487935_2759</name>
</gene>
<reference evidence="4 5" key="1">
    <citation type="submission" date="2016-10" db="EMBL/GenBank/DDBJ databases">
        <authorList>
            <person name="de Groot N.N."/>
        </authorList>
    </citation>
    <scope>NUCLEOTIDE SEQUENCE [LARGE SCALE GENOMIC DNA]</scope>
    <source>
        <strain evidence="4 5">CGMCC 1.10076</strain>
    </source>
</reference>
<evidence type="ECO:0000313" key="5">
    <source>
        <dbReference type="Proteomes" id="UP000199580"/>
    </source>
</evidence>
<dbReference type="Proteomes" id="UP000199580">
    <property type="component" value="Unassembled WGS sequence"/>
</dbReference>
<organism evidence="4 5">
    <name type="scientific">Flavobacterium noncentrifugens</name>
    <dbReference type="NCBI Taxonomy" id="1128970"/>
    <lineage>
        <taxon>Bacteria</taxon>
        <taxon>Pseudomonadati</taxon>
        <taxon>Bacteroidota</taxon>
        <taxon>Flavobacteriia</taxon>
        <taxon>Flavobacteriales</taxon>
        <taxon>Flavobacteriaceae</taxon>
        <taxon>Flavobacterium</taxon>
    </lineage>
</organism>
<evidence type="ECO:0000256" key="2">
    <source>
        <dbReference type="SAM" id="SignalP"/>
    </source>
</evidence>
<feature type="signal peptide" evidence="2">
    <location>
        <begin position="1"/>
        <end position="18"/>
    </location>
</feature>
<evidence type="ECO:0000256" key="1">
    <source>
        <dbReference type="ARBA" id="ARBA00022729"/>
    </source>
</evidence>
<dbReference type="Gene3D" id="2.60.40.3080">
    <property type="match status" value="1"/>
</dbReference>
<dbReference type="NCBIfam" id="TIGR04183">
    <property type="entry name" value="Por_Secre_tail"/>
    <property type="match status" value="1"/>
</dbReference>
<keyword evidence="5" id="KW-1185">Reference proteome</keyword>
<dbReference type="RefSeq" id="WP_091396642.1">
    <property type="nucleotide sequence ID" value="NZ_BKAI01000008.1"/>
</dbReference>
<feature type="domain" description="Secretion system C-terminal sorting" evidence="3">
    <location>
        <begin position="269"/>
        <end position="339"/>
    </location>
</feature>
<dbReference type="Pfam" id="PF18962">
    <property type="entry name" value="Por_Secre_tail"/>
    <property type="match status" value="1"/>
</dbReference>
<evidence type="ECO:0000313" key="4">
    <source>
        <dbReference type="EMBL" id="SDK19041.1"/>
    </source>
</evidence>